<dbReference type="SUPFAM" id="SSF52374">
    <property type="entry name" value="Nucleotidylyl transferase"/>
    <property type="match status" value="1"/>
</dbReference>
<evidence type="ECO:0000256" key="3">
    <source>
        <dbReference type="ARBA" id="ARBA00022723"/>
    </source>
</evidence>
<dbReference type="EMBL" id="MU853341">
    <property type="protein sequence ID" value="KAK4112764.1"/>
    <property type="molecule type" value="Genomic_DNA"/>
</dbReference>
<dbReference type="GeneID" id="89942927"/>
<dbReference type="InterPro" id="IPR014729">
    <property type="entry name" value="Rossmann-like_a/b/a_fold"/>
</dbReference>
<dbReference type="Pfam" id="PF01406">
    <property type="entry name" value="tRNA-synt_1e"/>
    <property type="match status" value="1"/>
</dbReference>
<dbReference type="InterPro" id="IPR032678">
    <property type="entry name" value="tRNA-synt_1_cat_dom"/>
</dbReference>
<evidence type="ECO:0000256" key="7">
    <source>
        <dbReference type="SAM" id="Coils"/>
    </source>
</evidence>
<dbReference type="RefSeq" id="XP_064670334.1">
    <property type="nucleotide sequence ID" value="XM_064818801.1"/>
</dbReference>
<sequence>MASDARKQPPWTPPQARPDAQLPRLKIYNSLTRNKDDFVPVDPTGKVVTWYACGPTVYEDAHLGHAKNYDYFGFHVKNLPLLPRDTSPETFSEAVGKAYKDQVEPPAPADAETAQQGQAVAVANLLLRAHIETARSAAEALQARSALPDSELFAKTEGMDSNNHQIYLELTQKFERRFFEDMKALNVLPLDHLTRVTEYVPQIIRFAEKIVANGFGYATPDGSVYFDIDSFEKAGHSYARLEPWNKNDGALQADGEVSLSKGKSMKRSENHFALWKASKPGEPAWPSPWGRGRPGWHIECSAMASDVIGKTIDIHSGGADLRFPHHDNELAQSEAYWSTLGCQVQWTNYFVHMGQLRIRGLKMSKSLKNYTTIRAALSQNEWSARSLRICFLLMPWQDGIELNNFFLKSLDIWKHSRPEVTGQELGVADKQLLMALDKAKTDVDAALCDSFNTPTAMRILSELVTEANSADSLSDQTIISLARWVTRIVTIFGLDPEGDLSNPDRIGWSGLDIPAPAKPYVYPASQLRDKVRTLACSGSVDHTAIAELADGATITASSPVDKSSRPYNDVLQQSRAAVKALAARQAPAKDLLALCDQLRDVHLWNLGIYLEDRASPHPALVRPLDKSLVEERAERESAGAAKARAKLEQQVREAEAGKELRERAKVDPLVMFKTSGEYLQWDESGIPTVDAGGNALSKNRRKKLVKEWEKQKARYEEWLGTQRAA</sequence>
<organism evidence="9 10">
    <name type="scientific">Canariomyces notabilis</name>
    <dbReference type="NCBI Taxonomy" id="2074819"/>
    <lineage>
        <taxon>Eukaryota</taxon>
        <taxon>Fungi</taxon>
        <taxon>Dikarya</taxon>
        <taxon>Ascomycota</taxon>
        <taxon>Pezizomycotina</taxon>
        <taxon>Sordariomycetes</taxon>
        <taxon>Sordariomycetidae</taxon>
        <taxon>Sordariales</taxon>
        <taxon>Chaetomiaceae</taxon>
        <taxon>Canariomyces</taxon>
    </lineage>
</organism>
<dbReference type="PRINTS" id="PR00983">
    <property type="entry name" value="TRNASYNTHCYS"/>
</dbReference>
<protein>
    <recommendedName>
        <fullName evidence="8">tRNA synthetases class I catalytic domain-containing protein</fullName>
    </recommendedName>
</protein>
<accession>A0AAN6YTM3</accession>
<evidence type="ECO:0000256" key="1">
    <source>
        <dbReference type="ARBA" id="ARBA00001947"/>
    </source>
</evidence>
<evidence type="ECO:0000256" key="4">
    <source>
        <dbReference type="ARBA" id="ARBA00022741"/>
    </source>
</evidence>
<keyword evidence="4" id="KW-0547">Nucleotide-binding</keyword>
<dbReference type="GO" id="GO:0006423">
    <property type="term" value="P:cysteinyl-tRNA aminoacylation"/>
    <property type="evidence" value="ECO:0007669"/>
    <property type="project" value="TreeGrafter"/>
</dbReference>
<keyword evidence="3" id="KW-0479">Metal-binding</keyword>
<keyword evidence="2" id="KW-0436">Ligase</keyword>
<dbReference type="Gene3D" id="3.40.50.620">
    <property type="entry name" value="HUPs"/>
    <property type="match status" value="1"/>
</dbReference>
<keyword evidence="10" id="KW-1185">Reference proteome</keyword>
<dbReference type="Gene3D" id="1.20.120.1910">
    <property type="entry name" value="Cysteine-tRNA ligase, C-terminal anti-codon recognition domain"/>
    <property type="match status" value="1"/>
</dbReference>
<dbReference type="PANTHER" id="PTHR10890:SF3">
    <property type="entry name" value="CYSTEINE--TRNA LIGASE, CYTOPLASMIC"/>
    <property type="match status" value="1"/>
</dbReference>
<dbReference type="InterPro" id="IPR009080">
    <property type="entry name" value="tRNAsynth_Ia_anticodon-bd"/>
</dbReference>
<dbReference type="GO" id="GO:0005524">
    <property type="term" value="F:ATP binding"/>
    <property type="evidence" value="ECO:0007669"/>
    <property type="project" value="UniProtKB-KW"/>
</dbReference>
<evidence type="ECO:0000259" key="8">
    <source>
        <dbReference type="Pfam" id="PF01406"/>
    </source>
</evidence>
<reference evidence="9" key="1">
    <citation type="journal article" date="2023" name="Mol. Phylogenet. Evol.">
        <title>Genome-scale phylogeny and comparative genomics of the fungal order Sordariales.</title>
        <authorList>
            <person name="Hensen N."/>
            <person name="Bonometti L."/>
            <person name="Westerberg I."/>
            <person name="Brannstrom I.O."/>
            <person name="Guillou S."/>
            <person name="Cros-Aarteil S."/>
            <person name="Calhoun S."/>
            <person name="Haridas S."/>
            <person name="Kuo A."/>
            <person name="Mondo S."/>
            <person name="Pangilinan J."/>
            <person name="Riley R."/>
            <person name="LaButti K."/>
            <person name="Andreopoulos B."/>
            <person name="Lipzen A."/>
            <person name="Chen C."/>
            <person name="Yan M."/>
            <person name="Daum C."/>
            <person name="Ng V."/>
            <person name="Clum A."/>
            <person name="Steindorff A."/>
            <person name="Ohm R.A."/>
            <person name="Martin F."/>
            <person name="Silar P."/>
            <person name="Natvig D.O."/>
            <person name="Lalanne C."/>
            <person name="Gautier V."/>
            <person name="Ament-Velasquez S.L."/>
            <person name="Kruys A."/>
            <person name="Hutchinson M.I."/>
            <person name="Powell A.J."/>
            <person name="Barry K."/>
            <person name="Miller A.N."/>
            <person name="Grigoriev I.V."/>
            <person name="Debuchy R."/>
            <person name="Gladieux P."/>
            <person name="Hiltunen Thoren M."/>
            <person name="Johannesson H."/>
        </authorList>
    </citation>
    <scope>NUCLEOTIDE SEQUENCE</scope>
    <source>
        <strain evidence="9">CBS 508.74</strain>
    </source>
</reference>
<dbReference type="InterPro" id="IPR024909">
    <property type="entry name" value="Cys-tRNA/MSH_ligase"/>
</dbReference>
<evidence type="ECO:0000256" key="6">
    <source>
        <dbReference type="ARBA" id="ARBA00022840"/>
    </source>
</evidence>
<dbReference type="GO" id="GO:0046872">
    <property type="term" value="F:metal ion binding"/>
    <property type="evidence" value="ECO:0007669"/>
    <property type="project" value="UniProtKB-KW"/>
</dbReference>
<evidence type="ECO:0000313" key="9">
    <source>
        <dbReference type="EMBL" id="KAK4112764.1"/>
    </source>
</evidence>
<proteinExistence type="predicted"/>
<evidence type="ECO:0000256" key="2">
    <source>
        <dbReference type="ARBA" id="ARBA00022598"/>
    </source>
</evidence>
<keyword evidence="6" id="KW-0067">ATP-binding</keyword>
<reference evidence="9" key="2">
    <citation type="submission" date="2023-05" db="EMBL/GenBank/DDBJ databases">
        <authorList>
            <consortium name="Lawrence Berkeley National Laboratory"/>
            <person name="Steindorff A."/>
            <person name="Hensen N."/>
            <person name="Bonometti L."/>
            <person name="Westerberg I."/>
            <person name="Brannstrom I.O."/>
            <person name="Guillou S."/>
            <person name="Cros-Aarteil S."/>
            <person name="Calhoun S."/>
            <person name="Haridas S."/>
            <person name="Kuo A."/>
            <person name="Mondo S."/>
            <person name="Pangilinan J."/>
            <person name="Riley R."/>
            <person name="Labutti K."/>
            <person name="Andreopoulos B."/>
            <person name="Lipzen A."/>
            <person name="Chen C."/>
            <person name="Yanf M."/>
            <person name="Daum C."/>
            <person name="Ng V."/>
            <person name="Clum A."/>
            <person name="Ohm R."/>
            <person name="Martin F."/>
            <person name="Silar P."/>
            <person name="Natvig D."/>
            <person name="Lalanne C."/>
            <person name="Gautier V."/>
            <person name="Ament-Velasquez S.L."/>
            <person name="Kruys A."/>
            <person name="Hutchinson M.I."/>
            <person name="Powell A.J."/>
            <person name="Barry K."/>
            <person name="Miller A.N."/>
            <person name="Grigoriev I.V."/>
            <person name="Debuchy R."/>
            <person name="Gladieux P."/>
            <person name="Thoren M.H."/>
            <person name="Johannesson H."/>
        </authorList>
    </citation>
    <scope>NUCLEOTIDE SEQUENCE</scope>
    <source>
        <strain evidence="9">CBS 508.74</strain>
    </source>
</reference>
<dbReference type="SUPFAM" id="SSF47323">
    <property type="entry name" value="Anticodon-binding domain of a subclass of class I aminoacyl-tRNA synthetases"/>
    <property type="match status" value="1"/>
</dbReference>
<evidence type="ECO:0000313" key="10">
    <source>
        <dbReference type="Proteomes" id="UP001302812"/>
    </source>
</evidence>
<comment type="caution">
    <text evidence="9">The sequence shown here is derived from an EMBL/GenBank/DDBJ whole genome shotgun (WGS) entry which is preliminary data.</text>
</comment>
<keyword evidence="7" id="KW-0175">Coiled coil</keyword>
<gene>
    <name evidence="9" type="ORF">N656DRAFT_836806</name>
</gene>
<dbReference type="GO" id="GO:0005737">
    <property type="term" value="C:cytoplasm"/>
    <property type="evidence" value="ECO:0007669"/>
    <property type="project" value="TreeGrafter"/>
</dbReference>
<name>A0AAN6YTM3_9PEZI</name>
<dbReference type="PANTHER" id="PTHR10890">
    <property type="entry name" value="CYSTEINYL-TRNA SYNTHETASE"/>
    <property type="match status" value="1"/>
</dbReference>
<dbReference type="FunFam" id="3.40.50.620:FF:000186">
    <property type="entry name" value="Putative Cysteinyl-tRNA synthetase"/>
    <property type="match status" value="1"/>
</dbReference>
<comment type="cofactor">
    <cofactor evidence="1">
        <name>Zn(2+)</name>
        <dbReference type="ChEBI" id="CHEBI:29105"/>
    </cofactor>
</comment>
<feature type="domain" description="tRNA synthetases class I catalytic" evidence="8">
    <location>
        <begin position="163"/>
        <end position="406"/>
    </location>
</feature>
<dbReference type="AlphaFoldDB" id="A0AAN6YTM3"/>
<dbReference type="GO" id="GO:0004817">
    <property type="term" value="F:cysteine-tRNA ligase activity"/>
    <property type="evidence" value="ECO:0007669"/>
    <property type="project" value="TreeGrafter"/>
</dbReference>
<dbReference type="Proteomes" id="UP001302812">
    <property type="component" value="Unassembled WGS sequence"/>
</dbReference>
<feature type="coiled-coil region" evidence="7">
    <location>
        <begin position="630"/>
        <end position="664"/>
    </location>
</feature>
<evidence type="ECO:0000256" key="5">
    <source>
        <dbReference type="ARBA" id="ARBA00022833"/>
    </source>
</evidence>
<keyword evidence="5" id="KW-0862">Zinc</keyword>